<dbReference type="RefSeq" id="XP_026607296.1">
    <property type="nucleotide sequence ID" value="XM_026744133.1"/>
</dbReference>
<evidence type="ECO:0000313" key="4">
    <source>
        <dbReference type="Proteomes" id="UP000256690"/>
    </source>
</evidence>
<gene>
    <name evidence="3" type="ORF">DSM5745_02117</name>
</gene>
<accession>A0A3D8SVK2</accession>
<dbReference type="STRING" id="1810919.A0A3D8SVK2"/>
<comment type="caution">
    <text evidence="3">The sequence shown here is derived from an EMBL/GenBank/DDBJ whole genome shotgun (WGS) entry which is preliminary data.</text>
</comment>
<dbReference type="GeneID" id="38112487"/>
<dbReference type="AlphaFoldDB" id="A0A3D8SVK2"/>
<evidence type="ECO:0000259" key="2">
    <source>
        <dbReference type="Pfam" id="PF12898"/>
    </source>
</evidence>
<dbReference type="InterPro" id="IPR024630">
    <property type="entry name" value="Stc1"/>
</dbReference>
<evidence type="ECO:0000313" key="3">
    <source>
        <dbReference type="EMBL" id="RDW90342.1"/>
    </source>
</evidence>
<evidence type="ECO:0000256" key="1">
    <source>
        <dbReference type="SAM" id="MobiDB-lite"/>
    </source>
</evidence>
<dbReference type="OrthoDB" id="3514033at2759"/>
<feature type="compositionally biased region" description="Acidic residues" evidence="1">
    <location>
        <begin position="270"/>
        <end position="283"/>
    </location>
</feature>
<reference evidence="3 4" key="1">
    <citation type="journal article" date="2018" name="IMA Fungus">
        <title>IMA Genome-F 9: Draft genome sequence of Annulohypoxylon stygium, Aspergillus mulundensis, Berkeleyomyces basicola (syn. Thielaviopsis basicola), Ceratocystis smalleyi, two Cercospora beticola strains, Coleophoma cylindrospora, Fusarium fracticaudum, Phialophora cf. hyalina, and Morchella septimelata.</title>
        <authorList>
            <person name="Wingfield B.D."/>
            <person name="Bills G.F."/>
            <person name="Dong Y."/>
            <person name="Huang W."/>
            <person name="Nel W.J."/>
            <person name="Swalarsk-Parry B.S."/>
            <person name="Vaghefi N."/>
            <person name="Wilken P.M."/>
            <person name="An Z."/>
            <person name="de Beer Z.W."/>
            <person name="De Vos L."/>
            <person name="Chen L."/>
            <person name="Duong T.A."/>
            <person name="Gao Y."/>
            <person name="Hammerbacher A."/>
            <person name="Kikkert J.R."/>
            <person name="Li Y."/>
            <person name="Li H."/>
            <person name="Li K."/>
            <person name="Li Q."/>
            <person name="Liu X."/>
            <person name="Ma X."/>
            <person name="Naidoo K."/>
            <person name="Pethybridge S.J."/>
            <person name="Sun J."/>
            <person name="Steenkamp E.T."/>
            <person name="van der Nest M.A."/>
            <person name="van Wyk S."/>
            <person name="Wingfield M.J."/>
            <person name="Xiong C."/>
            <person name="Yue Q."/>
            <person name="Zhang X."/>
        </authorList>
    </citation>
    <scope>NUCLEOTIDE SEQUENCE [LARGE SCALE GENOMIC DNA]</scope>
    <source>
        <strain evidence="3 4">DSM 5745</strain>
    </source>
</reference>
<keyword evidence="4" id="KW-1185">Reference proteome</keyword>
<dbReference type="Pfam" id="PF12898">
    <property type="entry name" value="Stc1"/>
    <property type="match status" value="1"/>
</dbReference>
<protein>
    <recommendedName>
        <fullName evidence="2">Stc1 domain-containing protein</fullName>
    </recommendedName>
</protein>
<feature type="compositionally biased region" description="Basic and acidic residues" evidence="1">
    <location>
        <begin position="259"/>
        <end position="269"/>
    </location>
</feature>
<organism evidence="3 4">
    <name type="scientific">Aspergillus mulundensis</name>
    <dbReference type="NCBI Taxonomy" id="1810919"/>
    <lineage>
        <taxon>Eukaryota</taxon>
        <taxon>Fungi</taxon>
        <taxon>Dikarya</taxon>
        <taxon>Ascomycota</taxon>
        <taxon>Pezizomycotina</taxon>
        <taxon>Eurotiomycetes</taxon>
        <taxon>Eurotiomycetidae</taxon>
        <taxon>Eurotiales</taxon>
        <taxon>Aspergillaceae</taxon>
        <taxon>Aspergillus</taxon>
        <taxon>Aspergillus subgen. Nidulantes</taxon>
    </lineage>
</organism>
<dbReference type="EMBL" id="PVWQ01000002">
    <property type="protein sequence ID" value="RDW90342.1"/>
    <property type="molecule type" value="Genomic_DNA"/>
</dbReference>
<feature type="region of interest" description="Disordered" evidence="1">
    <location>
        <begin position="183"/>
        <end position="209"/>
    </location>
</feature>
<feature type="region of interest" description="Disordered" evidence="1">
    <location>
        <begin position="248"/>
        <end position="283"/>
    </location>
</feature>
<sequence>MANHRLPNGLPSAYAGGYSESIRRQLETVPLPEKLKCKTCKKYRNINAYSKRQVDIFRNAFVLQGQRAKDVGHATCRGCTGGQVMELRCCVCDEVKDLGEFANNQRKEHEFAEHKDAEPAIDENRLITDGEQSGTQGTITNAGSIVTGSTTHLTSDAPRHGSSFAGITDNVPSGGGVWVEPERHDMNSSHGQGPSSYGPGQRNVTSSDVNSVHSGWASYGIQKSEAAASVRLDGRDGRFAKVKAWRPEEVSSNVNAATRAREVSKKADFSDEEDDEEDVLDYL</sequence>
<dbReference type="Proteomes" id="UP000256690">
    <property type="component" value="Unassembled WGS sequence"/>
</dbReference>
<name>A0A3D8SVK2_9EURO</name>
<feature type="domain" description="Stc1" evidence="2">
    <location>
        <begin position="36"/>
        <end position="110"/>
    </location>
</feature>
<proteinExistence type="predicted"/>